<protein>
    <submittedName>
        <fullName evidence="1">Uncharacterized protein</fullName>
    </submittedName>
</protein>
<proteinExistence type="predicted"/>
<dbReference type="Proteomes" id="UP000286095">
    <property type="component" value="Unassembled WGS sequence"/>
</dbReference>
<comment type="caution">
    <text evidence="1">The sequence shown here is derived from an EMBL/GenBank/DDBJ whole genome shotgun (WGS) entry which is preliminary data.</text>
</comment>
<gene>
    <name evidence="1" type="ORF">DZD40_01075</name>
</gene>
<dbReference type="RefSeq" id="WP_124134383.1">
    <property type="nucleotide sequence ID" value="NZ_CP065357.1"/>
</dbReference>
<evidence type="ECO:0000313" key="2">
    <source>
        <dbReference type="Proteomes" id="UP000286095"/>
    </source>
</evidence>
<dbReference type="EMBL" id="QURW01000002">
    <property type="protein sequence ID" value="RQD88489.1"/>
    <property type="molecule type" value="Genomic_DNA"/>
</dbReference>
<dbReference type="AlphaFoldDB" id="A0A424Z2K4"/>
<name>A0A424Z2K4_9BACT</name>
<organism evidence="1 2">
    <name type="scientific">Campylobacter hepaticus</name>
    <dbReference type="NCBI Taxonomy" id="1813019"/>
    <lineage>
        <taxon>Bacteria</taxon>
        <taxon>Pseudomonadati</taxon>
        <taxon>Campylobacterota</taxon>
        <taxon>Epsilonproteobacteria</taxon>
        <taxon>Campylobacterales</taxon>
        <taxon>Campylobacteraceae</taxon>
        <taxon>Campylobacter</taxon>
    </lineage>
</organism>
<sequence length="161" mass="19273">MKFYILVFSIFLMSSCSLKDQSIVDMNLKSQTLMFTQKYKITQNKMNAIVSMSYLNPVLDYISQDDIFALSLTPNTFKIEKLEVFINNKKAKIEQLDKSYLKYLIQNHYTHYFRVYLSEMKEKTKFIAKICLNDLPCFELNFQKYPKSLYYRSEDIDTQYN</sequence>
<reference evidence="1 2" key="1">
    <citation type="submission" date="2018-08" db="EMBL/GenBank/DDBJ databases">
        <title>Survival mechanisms of Campylobacter hepaticus identified by genomic analysis and comparative transcriptomic analysis of in vivo and in vitro derived bacteria.</title>
        <authorList>
            <person name="Van T.T.H."/>
            <person name="Moore R.J."/>
        </authorList>
    </citation>
    <scope>NUCLEOTIDE SEQUENCE [LARGE SCALE GENOMIC DNA]</scope>
    <source>
        <strain evidence="1 2">54L</strain>
    </source>
</reference>
<dbReference type="STRING" id="1813019.A2J15_02720"/>
<evidence type="ECO:0000313" key="1">
    <source>
        <dbReference type="EMBL" id="RQD88489.1"/>
    </source>
</evidence>
<accession>A0A424Z2K4</accession>
<dbReference type="PROSITE" id="PS51257">
    <property type="entry name" value="PROKAR_LIPOPROTEIN"/>
    <property type="match status" value="1"/>
</dbReference>